<evidence type="ECO:0000256" key="4">
    <source>
        <dbReference type="ARBA" id="ARBA00022528"/>
    </source>
</evidence>
<dbReference type="GO" id="GO:0046872">
    <property type="term" value="F:metal ion binding"/>
    <property type="evidence" value="ECO:0007669"/>
    <property type="project" value="UniProtKB-UniRule"/>
</dbReference>
<evidence type="ECO:0000256" key="2">
    <source>
        <dbReference type="ARBA" id="ARBA00013531"/>
    </source>
</evidence>
<keyword evidence="11 19" id="KW-0249">Electron transport</keyword>
<evidence type="ECO:0000313" key="22">
    <source>
        <dbReference type="EMBL" id="AVR57492.1"/>
    </source>
</evidence>
<feature type="transmembrane region" description="Helical" evidence="19">
    <location>
        <begin position="147"/>
        <end position="167"/>
    </location>
</feature>
<dbReference type="PROSITE" id="PS51003">
    <property type="entry name" value="CYTB_CTER"/>
    <property type="match status" value="1"/>
</dbReference>
<feature type="transmembrane region" description="Helical" evidence="19">
    <location>
        <begin position="327"/>
        <end position="345"/>
    </location>
</feature>
<evidence type="ECO:0000256" key="10">
    <source>
        <dbReference type="ARBA" id="ARBA00022792"/>
    </source>
</evidence>
<dbReference type="InterPro" id="IPR030689">
    <property type="entry name" value="Cytochrome_b"/>
</dbReference>
<evidence type="ECO:0000256" key="11">
    <source>
        <dbReference type="ARBA" id="ARBA00022982"/>
    </source>
</evidence>
<dbReference type="InterPro" id="IPR005797">
    <property type="entry name" value="Cyt_b/b6_N"/>
</dbReference>
<feature type="transmembrane region" description="Helical" evidence="19">
    <location>
        <begin position="296"/>
        <end position="315"/>
    </location>
</feature>
<dbReference type="InterPro" id="IPR048259">
    <property type="entry name" value="Cytochrome_b_N_euk/bac"/>
</dbReference>
<dbReference type="EMBL" id="MF997419">
    <property type="protein sequence ID" value="AVR57492.1"/>
    <property type="molecule type" value="Genomic_DNA"/>
</dbReference>
<feature type="domain" description="Cytochrome b/b6 N-terminal region profile" evidence="20">
    <location>
        <begin position="5"/>
        <end position="216"/>
    </location>
</feature>
<dbReference type="SUPFAM" id="SSF81648">
    <property type="entry name" value="a domain/subunit of cytochrome bc1 complex (Ubiquinol-cytochrome c reductase)"/>
    <property type="match status" value="1"/>
</dbReference>
<feature type="transmembrane region" description="Helical" evidence="19">
    <location>
        <begin position="227"/>
        <end position="253"/>
    </location>
</feature>
<evidence type="ECO:0000256" key="18">
    <source>
        <dbReference type="PIRSR" id="PIRSR038885-2"/>
    </source>
</evidence>
<dbReference type="InterPro" id="IPR027387">
    <property type="entry name" value="Cytb/b6-like_sf"/>
</dbReference>
<evidence type="ECO:0000259" key="21">
    <source>
        <dbReference type="PROSITE" id="PS51003"/>
    </source>
</evidence>
<evidence type="ECO:0000256" key="5">
    <source>
        <dbReference type="ARBA" id="ARBA00022617"/>
    </source>
</evidence>
<dbReference type="GO" id="GO:0045275">
    <property type="term" value="C:respiratory chain complex III"/>
    <property type="evidence" value="ECO:0007669"/>
    <property type="project" value="InterPro"/>
</dbReference>
<comment type="function">
    <text evidence="19">Component of the ubiquinol-cytochrome c reductase complex (complex III or cytochrome b-c1 complex) that is part of the mitochondrial respiratory chain. The b-c1 complex mediates electron transfer from ubiquinol to cytochrome c. Contributes to the generation of a proton gradient across the mitochondrial membrane that is then used for ATP synthesis.</text>
</comment>
<evidence type="ECO:0000256" key="6">
    <source>
        <dbReference type="ARBA" id="ARBA00022640"/>
    </source>
</evidence>
<dbReference type="InterPro" id="IPR016174">
    <property type="entry name" value="Di-haem_cyt_TM"/>
</dbReference>
<keyword evidence="12 19" id="KW-1133">Transmembrane helix</keyword>
<evidence type="ECO:0000256" key="8">
    <source>
        <dbReference type="ARBA" id="ARBA00022692"/>
    </source>
</evidence>
<evidence type="ECO:0000256" key="17">
    <source>
        <dbReference type="PIRSR" id="PIRSR038885-1"/>
    </source>
</evidence>
<organism evidence="22">
    <name type="scientific">Entomoneis sp</name>
    <dbReference type="NCBI Taxonomy" id="186043"/>
    <lineage>
        <taxon>Eukaryota</taxon>
        <taxon>Sar</taxon>
        <taxon>Stramenopiles</taxon>
        <taxon>Ochrophyta</taxon>
        <taxon>Bacillariophyta</taxon>
        <taxon>Bacillariophyceae</taxon>
        <taxon>Bacillariophycidae</taxon>
        <taxon>Entomoneidaceae</taxon>
        <taxon>Entomoneis</taxon>
    </lineage>
</organism>
<feature type="binding site" description="axial binding residue" evidence="18">
    <location>
        <position position="88"/>
    </location>
    <ligand>
        <name>heme b</name>
        <dbReference type="ChEBI" id="CHEBI:60344"/>
        <label>b562</label>
    </ligand>
    <ligandPart>
        <name>Fe</name>
        <dbReference type="ChEBI" id="CHEBI:18248"/>
    </ligandPart>
</feature>
<dbReference type="AlphaFoldDB" id="A0A3G1PWB7"/>
<keyword evidence="10" id="KW-0999">Mitochondrion inner membrane</keyword>
<feature type="binding site" description="axial binding residue" evidence="18">
    <location>
        <position position="102"/>
    </location>
    <ligand>
        <name>heme b</name>
        <dbReference type="ChEBI" id="CHEBI:60344"/>
        <label>b566</label>
    </ligand>
    <ligandPart>
        <name>Fe</name>
        <dbReference type="ChEBI" id="CHEBI:18248"/>
    </ligandPart>
</feature>
<evidence type="ECO:0000256" key="16">
    <source>
        <dbReference type="ARBA" id="ARBA00023136"/>
    </source>
</evidence>
<proteinExistence type="inferred from homology"/>
<dbReference type="InterPro" id="IPR048260">
    <property type="entry name" value="Cytochrome_b_C_euk/bac"/>
</dbReference>
<accession>A0A3G1PWB7</accession>
<evidence type="ECO:0000256" key="19">
    <source>
        <dbReference type="RuleBase" id="RU362117"/>
    </source>
</evidence>
<dbReference type="InterPro" id="IPR036150">
    <property type="entry name" value="Cyt_b/b6_C_sf"/>
</dbReference>
<evidence type="ECO:0000256" key="1">
    <source>
        <dbReference type="ARBA" id="ARBA00004448"/>
    </source>
</evidence>
<feature type="transmembrane region" description="Helical" evidence="19">
    <location>
        <begin position="365"/>
        <end position="384"/>
    </location>
</feature>
<feature type="binding site" description="axial binding residue" evidence="18">
    <location>
        <position position="189"/>
    </location>
    <ligand>
        <name>heme b</name>
        <dbReference type="ChEBI" id="CHEBI:60344"/>
        <label>b562</label>
    </ligand>
    <ligandPart>
        <name>Fe</name>
        <dbReference type="ChEBI" id="CHEBI:18248"/>
    </ligandPart>
</feature>
<gene>
    <name evidence="22" type="primary">cob</name>
</gene>
<evidence type="ECO:0000256" key="14">
    <source>
        <dbReference type="ARBA" id="ARBA00023078"/>
    </source>
</evidence>
<keyword evidence="7 19" id="KW-0679">Respiratory chain</keyword>
<dbReference type="SUPFAM" id="SSF81342">
    <property type="entry name" value="Transmembrane di-heme cytochromes"/>
    <property type="match status" value="1"/>
</dbReference>
<dbReference type="CDD" id="cd00284">
    <property type="entry name" value="Cytochrome_b_N"/>
    <property type="match status" value="1"/>
</dbReference>
<dbReference type="PANTHER" id="PTHR19271">
    <property type="entry name" value="CYTOCHROME B"/>
    <property type="match status" value="1"/>
</dbReference>
<sequence length="390" mass="45190">MKLTFKNRINKKSYIFSFIDSHLIHYPTPINLTYAWSFGSLAGICLVIQILSGILLATHYIPDIRYAFNSIQFIMRDAPNGWLIRYIHANGASMFFIVVYSHICRGLYYGSYIKPRHWIWCSGVVLLLLMMGTAFTGYVLPWGQMSFWGATVITSMVTVIPIAGQYIAEWLWGGYVIREPTIRRFFVVHYLLPFIIAGVTIIHLALLHKEGSNNPLGSDFNGDILPFYPYFAIKDIFAFACFSLFFGFFVFYYPNYLNHPDNLIRADSLKTPAHIVPEWYFLPFYTILRVIPHKTGGILAMFGSIVILLTIPFTNKSKIRNTTFRPIFKLFFWLLVIDFLVLIWVGQQDMGIQIYQKIGVVATFYYFSFFICLPIIGYVETFFLKTLMKK</sequence>
<keyword evidence="16 19" id="KW-0472">Membrane</keyword>
<keyword evidence="6" id="KW-0934">Plastid</keyword>
<evidence type="ECO:0000256" key="7">
    <source>
        <dbReference type="ARBA" id="ARBA00022660"/>
    </source>
</evidence>
<dbReference type="InterPro" id="IPR005798">
    <property type="entry name" value="Cyt_b/b6_C"/>
</dbReference>
<dbReference type="GO" id="GO:0006122">
    <property type="term" value="P:mitochondrial electron transport, ubiquinol to cytochrome c"/>
    <property type="evidence" value="ECO:0007669"/>
    <property type="project" value="TreeGrafter"/>
</dbReference>
<dbReference type="GO" id="GO:0008121">
    <property type="term" value="F:quinol-cytochrome-c reductase activity"/>
    <property type="evidence" value="ECO:0007669"/>
    <property type="project" value="InterPro"/>
</dbReference>
<keyword evidence="14" id="KW-0793">Thylakoid</keyword>
<dbReference type="Gene3D" id="1.20.810.10">
    <property type="entry name" value="Cytochrome Bc1 Complex, Chain C"/>
    <property type="match status" value="1"/>
</dbReference>
<feature type="binding site" evidence="17">
    <location>
        <position position="208"/>
    </location>
    <ligand>
        <name>a ubiquinone</name>
        <dbReference type="ChEBI" id="CHEBI:16389"/>
    </ligand>
</feature>
<dbReference type="Pfam" id="PF00033">
    <property type="entry name" value="Cytochrome_B"/>
    <property type="match status" value="1"/>
</dbReference>
<dbReference type="PANTHER" id="PTHR19271:SF16">
    <property type="entry name" value="CYTOCHROME B"/>
    <property type="match status" value="1"/>
</dbReference>
<dbReference type="PROSITE" id="PS51002">
    <property type="entry name" value="CYTB_NTER"/>
    <property type="match status" value="1"/>
</dbReference>
<dbReference type="GO" id="GO:0005743">
    <property type="term" value="C:mitochondrial inner membrane"/>
    <property type="evidence" value="ECO:0007669"/>
    <property type="project" value="UniProtKB-SubCell"/>
</dbReference>
<keyword evidence="13 18" id="KW-0408">Iron</keyword>
<dbReference type="Pfam" id="PF00032">
    <property type="entry name" value="Cytochrom_B_C"/>
    <property type="match status" value="1"/>
</dbReference>
<comment type="similarity">
    <text evidence="19">Belongs to the cytochrome b family.</text>
</comment>
<feature type="transmembrane region" description="Helical" evidence="19">
    <location>
        <begin position="117"/>
        <end position="140"/>
    </location>
</feature>
<keyword evidence="8 19" id="KW-0812">Transmembrane</keyword>
<keyword evidence="9 18" id="KW-0479">Metal-binding</keyword>
<comment type="cofactor">
    <cofactor evidence="19">
        <name>heme b</name>
        <dbReference type="ChEBI" id="CHEBI:60344"/>
    </cofactor>
    <text evidence="19">Binds 2 heme groups non-covalently.</text>
</comment>
<feature type="transmembrane region" description="Helical" evidence="19">
    <location>
        <begin position="34"/>
        <end position="61"/>
    </location>
</feature>
<evidence type="ECO:0000256" key="3">
    <source>
        <dbReference type="ARBA" id="ARBA00022448"/>
    </source>
</evidence>
<feature type="binding site" description="axial binding residue" evidence="18">
    <location>
        <position position="203"/>
    </location>
    <ligand>
        <name>heme b</name>
        <dbReference type="ChEBI" id="CHEBI:60344"/>
        <label>b566</label>
    </ligand>
    <ligandPart>
        <name>Fe</name>
        <dbReference type="ChEBI" id="CHEBI:18248"/>
    </ligandPart>
</feature>
<geneLocation type="mitochondrion" evidence="22"/>
<protein>
    <recommendedName>
        <fullName evidence="2 19">Cytochrome b</fullName>
    </recommendedName>
</protein>
<feature type="domain" description="Cytochrome b/b6 C-terminal region profile" evidence="21">
    <location>
        <begin position="217"/>
        <end position="387"/>
    </location>
</feature>
<dbReference type="GO" id="GO:0016491">
    <property type="term" value="F:oxidoreductase activity"/>
    <property type="evidence" value="ECO:0007669"/>
    <property type="project" value="UniProtKB-UniRule"/>
</dbReference>
<dbReference type="PIRSF" id="PIRSF038885">
    <property type="entry name" value="COB"/>
    <property type="match status" value="1"/>
</dbReference>
<evidence type="ECO:0000259" key="20">
    <source>
        <dbReference type="PROSITE" id="PS51002"/>
    </source>
</evidence>
<feature type="transmembrane region" description="Helical" evidence="19">
    <location>
        <begin position="187"/>
        <end position="207"/>
    </location>
</feature>
<evidence type="ECO:0000256" key="9">
    <source>
        <dbReference type="ARBA" id="ARBA00022723"/>
    </source>
</evidence>
<comment type="subcellular location">
    <subcellularLocation>
        <location evidence="1">Mitochondrion inner membrane</location>
        <topology evidence="1">Multi-pass membrane protein</topology>
    </subcellularLocation>
</comment>
<keyword evidence="4" id="KW-0150">Chloroplast</keyword>
<keyword evidence="15 19" id="KW-0496">Mitochondrion</keyword>
<dbReference type="CDD" id="cd00290">
    <property type="entry name" value="cytochrome_b_C"/>
    <property type="match status" value="1"/>
</dbReference>
<keyword evidence="5 18" id="KW-0349">Heme</keyword>
<evidence type="ECO:0000256" key="12">
    <source>
        <dbReference type="ARBA" id="ARBA00022989"/>
    </source>
</evidence>
<comment type="cofactor">
    <cofactor evidence="18">
        <name>heme</name>
        <dbReference type="ChEBI" id="CHEBI:30413"/>
    </cofactor>
    <text evidence="18">Binds 2 heme groups non-covalently.</text>
</comment>
<evidence type="ECO:0000256" key="13">
    <source>
        <dbReference type="ARBA" id="ARBA00023004"/>
    </source>
</evidence>
<reference evidence="22" key="1">
    <citation type="journal article" date="2018" name="Mitochondrial DNA A DNA Mapp Seq Anal">
        <title>Comparative analysis of the mitochondrial genomes of six newly sequenced diatoms reveals group II introns in the barcoding region of cox1.</title>
        <authorList>
            <person name="Pogoda C.S."/>
            <person name="Keepers K.G."/>
            <person name="Hamsher S.E."/>
            <person name="Stepanek J.G."/>
            <person name="Kane N.C."/>
            <person name="Kociolek J.P."/>
        </authorList>
    </citation>
    <scope>NUCLEOTIDE SEQUENCE</scope>
</reference>
<name>A0A3G1PWB7_9STRA</name>
<feature type="transmembrane region" description="Helical" evidence="19">
    <location>
        <begin position="82"/>
        <end position="102"/>
    </location>
</feature>
<keyword evidence="3 19" id="KW-0813">Transport</keyword>
<evidence type="ECO:0000256" key="15">
    <source>
        <dbReference type="ARBA" id="ARBA00023128"/>
    </source>
</evidence>